<evidence type="ECO:0000313" key="2">
    <source>
        <dbReference type="Proteomes" id="UP000694005"/>
    </source>
</evidence>
<proteinExistence type="predicted"/>
<sequence length="98" mass="10395">MCLCPTIVNAYPPHQSAAEPCLPSRLACLCPTVVDASPPDQSTAVSTSSLLAAITCASSDCGAQSEAKSKRIESSRTTLVSDCFVYIGLDRVMRFEHD</sequence>
<dbReference type="AlphaFoldDB" id="A0A8D9H5L5"/>
<gene>
    <name evidence="1" type="ORF">BRAPAZ1V2_A02P20950.2</name>
</gene>
<protein>
    <submittedName>
        <fullName evidence="1">Uncharacterized protein</fullName>
    </submittedName>
</protein>
<reference evidence="1 2" key="1">
    <citation type="submission" date="2021-07" db="EMBL/GenBank/DDBJ databases">
        <authorList>
            <consortium name="Genoscope - CEA"/>
            <person name="William W."/>
        </authorList>
    </citation>
    <scope>NUCLEOTIDE SEQUENCE [LARGE SCALE GENOMIC DNA]</scope>
</reference>
<dbReference type="EMBL" id="LS974618">
    <property type="protein sequence ID" value="CAG7893143.1"/>
    <property type="molecule type" value="Genomic_DNA"/>
</dbReference>
<evidence type="ECO:0000313" key="1">
    <source>
        <dbReference type="EMBL" id="CAG7893143.1"/>
    </source>
</evidence>
<dbReference type="Gramene" id="A02p20950.2_BraZ1">
    <property type="protein sequence ID" value="A02p20950.2_BraZ1.CDS.1"/>
    <property type="gene ID" value="A02g20950.2_BraZ1"/>
</dbReference>
<accession>A0A8D9H5L5</accession>
<name>A0A8D9H5L5_BRACM</name>
<organism evidence="1 2">
    <name type="scientific">Brassica campestris</name>
    <name type="common">Field mustard</name>
    <dbReference type="NCBI Taxonomy" id="3711"/>
    <lineage>
        <taxon>Eukaryota</taxon>
        <taxon>Viridiplantae</taxon>
        <taxon>Streptophyta</taxon>
        <taxon>Embryophyta</taxon>
        <taxon>Tracheophyta</taxon>
        <taxon>Spermatophyta</taxon>
        <taxon>Magnoliopsida</taxon>
        <taxon>eudicotyledons</taxon>
        <taxon>Gunneridae</taxon>
        <taxon>Pentapetalae</taxon>
        <taxon>rosids</taxon>
        <taxon>malvids</taxon>
        <taxon>Brassicales</taxon>
        <taxon>Brassicaceae</taxon>
        <taxon>Brassiceae</taxon>
        <taxon>Brassica</taxon>
    </lineage>
</organism>
<dbReference type="Proteomes" id="UP000694005">
    <property type="component" value="Chromosome A02"/>
</dbReference>